<dbReference type="Proteomes" id="UP001163687">
    <property type="component" value="Chromosome"/>
</dbReference>
<evidence type="ECO:0000256" key="2">
    <source>
        <dbReference type="SAM" id="SignalP"/>
    </source>
</evidence>
<dbReference type="PROSITE" id="PS51257">
    <property type="entry name" value="PROKAR_LIPOPROTEIN"/>
    <property type="match status" value="1"/>
</dbReference>
<dbReference type="RefSeq" id="WP_264841637.1">
    <property type="nucleotide sequence ID" value="NZ_AP025628.1"/>
</dbReference>
<dbReference type="InterPro" id="IPR011852">
    <property type="entry name" value="TRAP_TAXI"/>
</dbReference>
<dbReference type="CDD" id="cd13569">
    <property type="entry name" value="PBP2_TAXI_TRAP_like_1"/>
    <property type="match status" value="1"/>
</dbReference>
<dbReference type="PANTHER" id="PTHR42941">
    <property type="entry name" value="SLL1037 PROTEIN"/>
    <property type="match status" value="1"/>
</dbReference>
<gene>
    <name evidence="3" type="ORF">caldi_20440</name>
</gene>
<dbReference type="SUPFAM" id="SSF53850">
    <property type="entry name" value="Periplasmic binding protein-like II"/>
    <property type="match status" value="1"/>
</dbReference>
<feature type="region of interest" description="Disordered" evidence="1">
    <location>
        <begin position="28"/>
        <end position="55"/>
    </location>
</feature>
<sequence length="353" mass="36332">MKRARLVVPFVLALSVLVSACGQKPAAPASGGQGGTGGSAPAASSSGAAPAQGGQQASSGAVKRISIATGGTSGVYYVYGGGLAQVLSKHVPGVEATAEVTSASVENLNLLAQKSADVAFTLGDSAYDAVKGKGKFKEPLPIQALAVLYANYTHIVVKADSGINSVKDLAGKRVSTGSPNSGTEVIAERVLKAYGIDPQSGIKRERLGVGESADALKDGKIDAFFWSGGLPTAGVLELASTPGVKIKLLPTDDIIDALVKEYGPLYTPVPVPPGVYPGVDQEVIVAGVPNLLVVHRDMPEDLAYNILKAMFDNKAELEAVHPEAKKLTLQTATKGSPVEFHPGAMKFYKEKGV</sequence>
<organism evidence="3 4">
    <name type="scientific">Caldinitratiruptor microaerophilus</name>
    <dbReference type="NCBI Taxonomy" id="671077"/>
    <lineage>
        <taxon>Bacteria</taxon>
        <taxon>Bacillati</taxon>
        <taxon>Bacillota</taxon>
        <taxon>Clostridia</taxon>
        <taxon>Eubacteriales</taxon>
        <taxon>Symbiobacteriaceae</taxon>
        <taxon>Caldinitratiruptor</taxon>
    </lineage>
</organism>
<evidence type="ECO:0000313" key="4">
    <source>
        <dbReference type="Proteomes" id="UP001163687"/>
    </source>
</evidence>
<evidence type="ECO:0000313" key="3">
    <source>
        <dbReference type="EMBL" id="BDG60954.1"/>
    </source>
</evidence>
<keyword evidence="2" id="KW-0732">Signal</keyword>
<proteinExistence type="predicted"/>
<feature type="compositionally biased region" description="Low complexity" evidence="1">
    <location>
        <begin position="39"/>
        <end position="55"/>
    </location>
</feature>
<accession>A0AA35CM00</accession>
<dbReference type="Gene3D" id="3.40.190.10">
    <property type="entry name" value="Periplasmic binding protein-like II"/>
    <property type="match status" value="2"/>
</dbReference>
<feature type="chain" id="PRO_5041470162" evidence="2">
    <location>
        <begin position="21"/>
        <end position="353"/>
    </location>
</feature>
<dbReference type="EMBL" id="AP025628">
    <property type="protein sequence ID" value="BDG60954.1"/>
    <property type="molecule type" value="Genomic_DNA"/>
</dbReference>
<dbReference type="NCBIfam" id="TIGR02122">
    <property type="entry name" value="TRAP_TAXI"/>
    <property type="match status" value="1"/>
</dbReference>
<evidence type="ECO:0000256" key="1">
    <source>
        <dbReference type="SAM" id="MobiDB-lite"/>
    </source>
</evidence>
<reference evidence="3" key="1">
    <citation type="submission" date="2022-03" db="EMBL/GenBank/DDBJ databases">
        <title>Complete genome sequence of Caldinitratiruptor microaerophilus.</title>
        <authorList>
            <person name="Mukaiyama R."/>
            <person name="Nishiyama T."/>
            <person name="Ueda K."/>
        </authorList>
    </citation>
    <scope>NUCLEOTIDE SEQUENCE</scope>
    <source>
        <strain evidence="3">JCM 16183</strain>
    </source>
</reference>
<keyword evidence="4" id="KW-1185">Reference proteome</keyword>
<protein>
    <submittedName>
        <fullName evidence="3">C4-dicarboxylate ABC transporter substrate-binding protein</fullName>
    </submittedName>
</protein>
<name>A0AA35CM00_9FIRM</name>
<feature type="signal peptide" evidence="2">
    <location>
        <begin position="1"/>
        <end position="20"/>
    </location>
</feature>
<dbReference type="PANTHER" id="PTHR42941:SF1">
    <property type="entry name" value="SLL1037 PROTEIN"/>
    <property type="match status" value="1"/>
</dbReference>
<dbReference type="Pfam" id="PF16868">
    <property type="entry name" value="NMT1_3"/>
    <property type="match status" value="1"/>
</dbReference>
<dbReference type="AlphaFoldDB" id="A0AA35CM00"/>
<dbReference type="KEGG" id="cmic:caldi_20440"/>